<dbReference type="InterPro" id="IPR011009">
    <property type="entry name" value="Kinase-like_dom_sf"/>
</dbReference>
<dbReference type="PANTHER" id="PTHR11012">
    <property type="entry name" value="PROTEIN KINASE-LIKE DOMAIN-CONTAINING"/>
    <property type="match status" value="1"/>
</dbReference>
<reference evidence="3" key="1">
    <citation type="submission" date="2025-08" db="UniProtKB">
        <authorList>
            <consortium name="RefSeq"/>
        </authorList>
    </citation>
    <scope>IDENTIFICATION</scope>
    <source>
        <tissue evidence="3">Whole body</tissue>
    </source>
</reference>
<dbReference type="SUPFAM" id="SSF56112">
    <property type="entry name" value="Protein kinase-like (PK-like)"/>
    <property type="match status" value="1"/>
</dbReference>
<name>A0ABM1JA64_POLDO</name>
<dbReference type="InterPro" id="IPR015897">
    <property type="entry name" value="CHK_kinase-like"/>
</dbReference>
<dbReference type="InterPro" id="IPR004119">
    <property type="entry name" value="EcKL"/>
</dbReference>
<organism evidence="2 3">
    <name type="scientific">Polistes dominula</name>
    <name type="common">European paper wasp</name>
    <name type="synonym">Vespa dominula</name>
    <dbReference type="NCBI Taxonomy" id="743375"/>
    <lineage>
        <taxon>Eukaryota</taxon>
        <taxon>Metazoa</taxon>
        <taxon>Ecdysozoa</taxon>
        <taxon>Arthropoda</taxon>
        <taxon>Hexapoda</taxon>
        <taxon>Insecta</taxon>
        <taxon>Pterygota</taxon>
        <taxon>Neoptera</taxon>
        <taxon>Endopterygota</taxon>
        <taxon>Hymenoptera</taxon>
        <taxon>Apocrita</taxon>
        <taxon>Aculeata</taxon>
        <taxon>Vespoidea</taxon>
        <taxon>Vespidae</taxon>
        <taxon>Polistinae</taxon>
        <taxon>Polistini</taxon>
        <taxon>Polistes</taxon>
    </lineage>
</organism>
<feature type="domain" description="CHK kinase-like" evidence="1">
    <location>
        <begin position="131"/>
        <end position="323"/>
    </location>
</feature>
<evidence type="ECO:0000313" key="3">
    <source>
        <dbReference type="RefSeq" id="XP_015189352.1"/>
    </source>
</evidence>
<proteinExistence type="predicted"/>
<dbReference type="GeneID" id="107073277"/>
<gene>
    <name evidence="3" type="primary">LOC107073277</name>
</gene>
<sequence>MAEETPLWLRPKFWENILRKAKNNNSIRVIDIFSKLATAKGDNYSSDMFRVLVEFAYKQDDREVMSKASFIVKVAPSADTLRRKLIEQSMVFETEMSVMENLLRKMNELVGPAHILGAQVFYIKKEYPGFLVLEDLAPLGFRMAEREDGLDLPHCLCAMRGLARFHASSLAICEKEPSQKTLYSKGIFYIERSSDLTSFFTLGTKSLAGQVKKWPNFEKYGEKIDKISDKIFYETSKAIKCRDDEFNVINHGDFWVNNMMFRYNDEGKPINHIFVDFQMCVYASPAVDLQYFLNTSTNNEVYENYKDKLIEEYYNTLCNTMRQLDCKTLPPSMEELRKSIKEREVVAMISSFTVLPYVMVNKNEVKDLDEIFTTDGNYDNFAYKNDRYHKVISKRILYYDQLGLLDV</sequence>
<dbReference type="Gene3D" id="3.90.1200.10">
    <property type="match status" value="1"/>
</dbReference>
<dbReference type="Proteomes" id="UP000694924">
    <property type="component" value="Unplaced"/>
</dbReference>
<dbReference type="RefSeq" id="XP_015189352.1">
    <property type="nucleotide sequence ID" value="XM_015333866.1"/>
</dbReference>
<dbReference type="PANTHER" id="PTHR11012:SF56">
    <property type="entry name" value="CHK KINASE-LIKE DOMAIN-CONTAINING PROTEIN-RELATED"/>
    <property type="match status" value="1"/>
</dbReference>
<evidence type="ECO:0000313" key="2">
    <source>
        <dbReference type="Proteomes" id="UP000694924"/>
    </source>
</evidence>
<keyword evidence="2" id="KW-1185">Reference proteome</keyword>
<protein>
    <submittedName>
        <fullName evidence="3">Uncharacterized protein LOC107073277</fullName>
    </submittedName>
</protein>
<evidence type="ECO:0000259" key="1">
    <source>
        <dbReference type="SMART" id="SM00587"/>
    </source>
</evidence>
<dbReference type="SMART" id="SM00587">
    <property type="entry name" value="CHK"/>
    <property type="match status" value="1"/>
</dbReference>
<dbReference type="Pfam" id="PF02958">
    <property type="entry name" value="EcKL"/>
    <property type="match status" value="1"/>
</dbReference>
<accession>A0ABM1JA64</accession>